<keyword evidence="6 7" id="KW-0067">ATP-binding</keyword>
<dbReference type="RefSeq" id="WP_337191758.1">
    <property type="nucleotide sequence ID" value="NZ_WUEK01000009.1"/>
</dbReference>
<dbReference type="Gene3D" id="1.10.510.10">
    <property type="entry name" value="Transferase(Phosphotransferase) domain 1"/>
    <property type="match status" value="1"/>
</dbReference>
<dbReference type="PROSITE" id="PS50011">
    <property type="entry name" value="PROTEIN_KINASE_DOM"/>
    <property type="match status" value="1"/>
</dbReference>
<sequence length="540" mass="55584">MTTSRSPSLWQELPVARRAPSAPPQIAGLVHRSLIGSGGFADVFLCTESALGRDVAVKVLAQPPSAEEEAAFRAEANVMAQLSSHGSIVQIFQVGTATDGRPYMSMELCPGPSFAERYRSAAFEVPEALEAGVRICAAVETAHRAGIIHRDIKPGNILSTAFGDPKLADFGISRVLAEPGDSAIGFSVPWSPPEVVGEDGTVDTRSDVWSLGATLYTVLAGRSPFEVPGAANDAAALISRILHSPLAPIGRPIVPASLDRVLAKAMTKRIDGRPASAMALARSLQEVQLELHLPATRIDVLDASRPSASASADDDDDDPGTSVRPITVIDLAVPSVVPPAPPRPAAGDLTLSKPVRAVTTSQPRFEAAAGPLPEDAAPAGTAASQLEPIPEPPGTPRGRRPLAWVVGAAIVVLAGVGAVSLLGGGDGGDQEVPTARLDGGSTQAPPSDTVVIPAPMTPTEVTGTLNGRTARFTWSQTDPQPGDTFRWTLAGDGGQPAYTLVDSAGAQVDVPPGRRACIVVTTVRSGQQSAPSPLSCAAGS</sequence>
<evidence type="ECO:0000256" key="2">
    <source>
        <dbReference type="ARBA" id="ARBA00022527"/>
    </source>
</evidence>
<proteinExistence type="predicted"/>
<keyword evidence="9" id="KW-0812">Transmembrane</keyword>
<feature type="binding site" evidence="7">
    <location>
        <position position="58"/>
    </location>
    <ligand>
        <name>ATP</name>
        <dbReference type="ChEBI" id="CHEBI:30616"/>
    </ligand>
</feature>
<dbReference type="InterPro" id="IPR011009">
    <property type="entry name" value="Kinase-like_dom_sf"/>
</dbReference>
<evidence type="ECO:0000256" key="4">
    <source>
        <dbReference type="ARBA" id="ARBA00022741"/>
    </source>
</evidence>
<dbReference type="PANTHER" id="PTHR43289">
    <property type="entry name" value="MITOGEN-ACTIVATED PROTEIN KINASE KINASE KINASE 20-RELATED"/>
    <property type="match status" value="1"/>
</dbReference>
<feature type="region of interest" description="Disordered" evidence="8">
    <location>
        <begin position="304"/>
        <end position="323"/>
    </location>
</feature>
<evidence type="ECO:0000256" key="9">
    <source>
        <dbReference type="SAM" id="Phobius"/>
    </source>
</evidence>
<dbReference type="GO" id="GO:0005524">
    <property type="term" value="F:ATP binding"/>
    <property type="evidence" value="ECO:0007669"/>
    <property type="project" value="UniProtKB-UniRule"/>
</dbReference>
<evidence type="ECO:0000256" key="5">
    <source>
        <dbReference type="ARBA" id="ARBA00022777"/>
    </source>
</evidence>
<keyword evidence="3" id="KW-0808">Transferase</keyword>
<dbReference type="InterPro" id="IPR000719">
    <property type="entry name" value="Prot_kinase_dom"/>
</dbReference>
<dbReference type="EC" id="2.7.11.1" evidence="1"/>
<evidence type="ECO:0000256" key="7">
    <source>
        <dbReference type="PROSITE-ProRule" id="PRU10141"/>
    </source>
</evidence>
<dbReference type="CDD" id="cd14014">
    <property type="entry name" value="STKc_PknB_like"/>
    <property type="match status" value="1"/>
</dbReference>
<dbReference type="PROSITE" id="PS00107">
    <property type="entry name" value="PROTEIN_KINASE_ATP"/>
    <property type="match status" value="1"/>
</dbReference>
<dbReference type="Proteomes" id="UP000473325">
    <property type="component" value="Unassembled WGS sequence"/>
</dbReference>
<keyword evidence="9" id="KW-1133">Transmembrane helix</keyword>
<dbReference type="PANTHER" id="PTHR43289:SF6">
    <property type="entry name" value="SERINE_THREONINE-PROTEIN KINASE NEKL-3"/>
    <property type="match status" value="1"/>
</dbReference>
<reference evidence="11 12" key="1">
    <citation type="submission" date="2019-12" db="EMBL/GenBank/DDBJ databases">
        <authorList>
            <person name="Kun Z."/>
        </authorList>
    </citation>
    <scope>NUCLEOTIDE SEQUENCE [LARGE SCALE GENOMIC DNA]</scope>
    <source>
        <strain evidence="11 12">YIM 123512</strain>
    </source>
</reference>
<name>A0A6L7EYY6_9ACTN</name>
<dbReference type="SUPFAM" id="SSF56112">
    <property type="entry name" value="Protein kinase-like (PK-like)"/>
    <property type="match status" value="1"/>
</dbReference>
<dbReference type="InterPro" id="IPR017441">
    <property type="entry name" value="Protein_kinase_ATP_BS"/>
</dbReference>
<evidence type="ECO:0000313" key="12">
    <source>
        <dbReference type="Proteomes" id="UP000473325"/>
    </source>
</evidence>
<keyword evidence="12" id="KW-1185">Reference proteome</keyword>
<evidence type="ECO:0000313" key="11">
    <source>
        <dbReference type="EMBL" id="MXG90888.1"/>
    </source>
</evidence>
<comment type="caution">
    <text evidence="11">The sequence shown here is derived from an EMBL/GenBank/DDBJ whole genome shotgun (WGS) entry which is preliminary data.</text>
</comment>
<dbReference type="Pfam" id="PF00069">
    <property type="entry name" value="Pkinase"/>
    <property type="match status" value="1"/>
</dbReference>
<evidence type="ECO:0000256" key="6">
    <source>
        <dbReference type="ARBA" id="ARBA00022840"/>
    </source>
</evidence>
<accession>A0A6L7EYY6</accession>
<feature type="domain" description="Protein kinase" evidence="10">
    <location>
        <begin position="29"/>
        <end position="289"/>
    </location>
</feature>
<gene>
    <name evidence="11" type="ORF">GRQ65_15170</name>
</gene>
<evidence type="ECO:0000256" key="8">
    <source>
        <dbReference type="SAM" id="MobiDB-lite"/>
    </source>
</evidence>
<dbReference type="GO" id="GO:0004674">
    <property type="term" value="F:protein serine/threonine kinase activity"/>
    <property type="evidence" value="ECO:0007669"/>
    <property type="project" value="UniProtKB-KW"/>
</dbReference>
<evidence type="ECO:0000256" key="3">
    <source>
        <dbReference type="ARBA" id="ARBA00022679"/>
    </source>
</evidence>
<keyword evidence="9" id="KW-0472">Membrane</keyword>
<keyword evidence="4 7" id="KW-0547">Nucleotide-binding</keyword>
<feature type="transmembrane region" description="Helical" evidence="9">
    <location>
        <begin position="402"/>
        <end position="422"/>
    </location>
</feature>
<keyword evidence="5 11" id="KW-0418">Kinase</keyword>
<protein>
    <recommendedName>
        <fullName evidence="1">non-specific serine/threonine protein kinase</fullName>
        <ecNumber evidence="1">2.7.11.1</ecNumber>
    </recommendedName>
</protein>
<evidence type="ECO:0000259" key="10">
    <source>
        <dbReference type="PROSITE" id="PS50011"/>
    </source>
</evidence>
<feature type="region of interest" description="Disordered" evidence="8">
    <location>
        <begin position="427"/>
        <end position="448"/>
    </location>
</feature>
<dbReference type="AlphaFoldDB" id="A0A6L7EYY6"/>
<keyword evidence="2" id="KW-0723">Serine/threonine-protein kinase</keyword>
<dbReference type="EMBL" id="WUEK01000009">
    <property type="protein sequence ID" value="MXG90888.1"/>
    <property type="molecule type" value="Genomic_DNA"/>
</dbReference>
<feature type="region of interest" description="Disordered" evidence="8">
    <location>
        <begin position="334"/>
        <end position="400"/>
    </location>
</feature>
<organism evidence="11 12">
    <name type="scientific">Nocardioides flavescens</name>
    <dbReference type="NCBI Taxonomy" id="2691959"/>
    <lineage>
        <taxon>Bacteria</taxon>
        <taxon>Bacillati</taxon>
        <taxon>Actinomycetota</taxon>
        <taxon>Actinomycetes</taxon>
        <taxon>Propionibacteriales</taxon>
        <taxon>Nocardioidaceae</taxon>
        <taxon>Nocardioides</taxon>
    </lineage>
</organism>
<dbReference type="SMART" id="SM00220">
    <property type="entry name" value="S_TKc"/>
    <property type="match status" value="1"/>
</dbReference>
<evidence type="ECO:0000256" key="1">
    <source>
        <dbReference type="ARBA" id="ARBA00012513"/>
    </source>
</evidence>